<evidence type="ECO:0000256" key="3">
    <source>
        <dbReference type="ARBA" id="ARBA00022989"/>
    </source>
</evidence>
<comment type="subcellular location">
    <subcellularLocation>
        <location evidence="1">Membrane</location>
        <topology evidence="1">Multi-pass membrane protein</topology>
    </subcellularLocation>
</comment>
<dbReference type="SUPFAM" id="SSF53822">
    <property type="entry name" value="Periplasmic binding protein-like I"/>
    <property type="match status" value="2"/>
</dbReference>
<evidence type="ECO:0000256" key="6">
    <source>
        <dbReference type="ARBA" id="ARBA00023180"/>
    </source>
</evidence>
<evidence type="ECO:0000256" key="9">
    <source>
        <dbReference type="SAM" id="SignalP"/>
    </source>
</evidence>
<keyword evidence="5" id="KW-0675">Receptor</keyword>
<gene>
    <name evidence="11" type="ORF">MEDL_3470</name>
</gene>
<keyword evidence="3 8" id="KW-1133">Transmembrane helix</keyword>
<dbReference type="Pfam" id="PF01094">
    <property type="entry name" value="ANF_receptor"/>
    <property type="match status" value="2"/>
</dbReference>
<dbReference type="PRINTS" id="PR00248">
    <property type="entry name" value="GPCRMGR"/>
</dbReference>
<dbReference type="InterPro" id="IPR050726">
    <property type="entry name" value="mGluR"/>
</dbReference>
<name>A0A8S3PZ87_MYTED</name>
<dbReference type="GO" id="GO:0016020">
    <property type="term" value="C:membrane"/>
    <property type="evidence" value="ECO:0007669"/>
    <property type="project" value="UniProtKB-SubCell"/>
</dbReference>
<feature type="domain" description="Receptor ligand binding region" evidence="10">
    <location>
        <begin position="593"/>
        <end position="887"/>
    </location>
</feature>
<evidence type="ECO:0000256" key="4">
    <source>
        <dbReference type="ARBA" id="ARBA00023136"/>
    </source>
</evidence>
<dbReference type="AlphaFoldDB" id="A0A8S3PZ87"/>
<dbReference type="InterPro" id="IPR001828">
    <property type="entry name" value="ANF_lig-bd_rcpt"/>
</dbReference>
<evidence type="ECO:0000256" key="7">
    <source>
        <dbReference type="SAM" id="MobiDB-lite"/>
    </source>
</evidence>
<feature type="domain" description="Receptor ligand binding region" evidence="10">
    <location>
        <begin position="67"/>
        <end position="451"/>
    </location>
</feature>
<feature type="transmembrane region" description="Helical" evidence="8">
    <location>
        <begin position="1062"/>
        <end position="1084"/>
    </location>
</feature>
<accession>A0A8S3PZ87</accession>
<feature type="compositionally biased region" description="Polar residues" evidence="7">
    <location>
        <begin position="1105"/>
        <end position="1138"/>
    </location>
</feature>
<evidence type="ECO:0000313" key="12">
    <source>
        <dbReference type="Proteomes" id="UP000683360"/>
    </source>
</evidence>
<dbReference type="InterPro" id="IPR000337">
    <property type="entry name" value="GPCR_3"/>
</dbReference>
<keyword evidence="12" id="KW-1185">Reference proteome</keyword>
<keyword evidence="2 8" id="KW-0812">Transmembrane</keyword>
<dbReference type="OrthoDB" id="6143034at2759"/>
<feature type="chain" id="PRO_5035919944" description="Receptor ligand binding region domain-containing protein" evidence="9">
    <location>
        <begin position="31"/>
        <end position="1138"/>
    </location>
</feature>
<keyword evidence="9" id="KW-0732">Signal</keyword>
<keyword evidence="6" id="KW-0325">Glycoprotein</keyword>
<evidence type="ECO:0000256" key="1">
    <source>
        <dbReference type="ARBA" id="ARBA00004141"/>
    </source>
</evidence>
<dbReference type="Proteomes" id="UP000683360">
    <property type="component" value="Unassembled WGS sequence"/>
</dbReference>
<organism evidence="11 12">
    <name type="scientific">Mytilus edulis</name>
    <name type="common">Blue mussel</name>
    <dbReference type="NCBI Taxonomy" id="6550"/>
    <lineage>
        <taxon>Eukaryota</taxon>
        <taxon>Metazoa</taxon>
        <taxon>Spiralia</taxon>
        <taxon>Lophotrochozoa</taxon>
        <taxon>Mollusca</taxon>
        <taxon>Bivalvia</taxon>
        <taxon>Autobranchia</taxon>
        <taxon>Pteriomorphia</taxon>
        <taxon>Mytilida</taxon>
        <taxon>Mytiloidea</taxon>
        <taxon>Mytilidae</taxon>
        <taxon>Mytilinae</taxon>
        <taxon>Mytilus</taxon>
    </lineage>
</organism>
<protein>
    <recommendedName>
        <fullName evidence="10">Receptor ligand binding region domain-containing protein</fullName>
    </recommendedName>
</protein>
<evidence type="ECO:0000256" key="8">
    <source>
        <dbReference type="SAM" id="Phobius"/>
    </source>
</evidence>
<dbReference type="PANTHER" id="PTHR24060">
    <property type="entry name" value="METABOTROPIC GLUTAMATE RECEPTOR"/>
    <property type="match status" value="1"/>
</dbReference>
<dbReference type="FunFam" id="3.40.50.2300:FF:000145">
    <property type="entry name" value="Glutamate receptor, metabotropic"/>
    <property type="match status" value="1"/>
</dbReference>
<evidence type="ECO:0000313" key="11">
    <source>
        <dbReference type="EMBL" id="CAG2188033.1"/>
    </source>
</evidence>
<evidence type="ECO:0000256" key="2">
    <source>
        <dbReference type="ARBA" id="ARBA00022692"/>
    </source>
</evidence>
<comment type="caution">
    <text evidence="11">The sequence shown here is derived from an EMBL/GenBank/DDBJ whole genome shotgun (WGS) entry which is preliminary data.</text>
</comment>
<dbReference type="Gene3D" id="3.40.50.2300">
    <property type="match status" value="4"/>
</dbReference>
<evidence type="ECO:0000256" key="5">
    <source>
        <dbReference type="ARBA" id="ARBA00023170"/>
    </source>
</evidence>
<reference evidence="11" key="1">
    <citation type="submission" date="2021-03" db="EMBL/GenBank/DDBJ databases">
        <authorList>
            <person name="Bekaert M."/>
        </authorList>
    </citation>
    <scope>NUCLEOTIDE SEQUENCE</scope>
</reference>
<sequence>MRSIPVKVIFSMIFVLKFVSLLLLTHEAGAEVSLMNGDVIINGLFDIYDSNNGRCSSDISPSSVKNYEAIKWTLRMINSNNYVPGIKIGIQAWPTCGLVSEANDKAIDFINKVHSDKMDTNYQSPPVIGIIGPGHSSEAGSISVLLSSQRPTDRLIQIGYSTTASSLSNTNIYPNFYRVVPNDEIQVEVMVSLLKKLEWNYIVVIYDMDNYGKEGYESLKTRVKNENICIKSSFGIPIDENGAVTSSSLRTFLDDTAQLSVTGAVVFSTAVHIKILLNAASLRLAETSDQISFLFSEGIDLTRSSVRDNNDNVYEPAKGAYVTAPPRSYVNEFESYWKNMFKNISRLVEESETNSWLKNVFSFYSDNNCFPSNESANPGCNELTQSEIDKIGENNLYTSYAIESASLLAKLLKDVHTVKCSGSDGFCESMKSVIYNEKGFILDKIKDISVDLKKEMPFLPEVLENKTLSFATTADVISDTQYNVYNTRKCLTDDSKFCFVEIGKYLNSSLTLDTSLVRDYHKSSIGKTWPNINRAQCLAGQKCSVCILDDLTKEVLYEDGDIIVAGIIPIYNKDNGDPLGCNGIRTTLSVEIAEAMEFAVKEVNRRIGKYQNIFPGKKIGYAFINSCNQPLVVQSKILELLQKGVLQKDGTFTPISHKLVGWIGAYGSSISLAASQILSKFGYIQIAYASTAAVLSDRNEHPYFMRTCTPDDKQAKAMIKIIQTMQSNYIQVVYSEGTYGEGGRDAIRKEAQLAKICIRNEIVVMEGEVYYQILNKLRENPSAKIVIMFLRSHVVDLVTSAINEKMDYGEFMFIGSEAWGYRPDQFQEKKKLVGSITLALRMAENENFTSYLGDLNVYTNTHDPWLREYTEKKFDCYFNTSFDKTSENPCNENLRLTDAPSFKQEIWTPFALNAMLVLLSGTSDAFNDLCGSGSPSLCDQFRLKPDTVRNRVLQQTFDIANDGNEIRMFDDNGDGNVGYRIYNIQRSPLDTNVLLYEQVGQSPLDEANFKLETETLVKPDGMVLPAVCPNTKACSECFPNENNTPNDVREISVDSNKTVTTVLGAFVGVLTLAVTILVGCILMMKRNRYPDDDTYLDATDPYLTPSDTNRDGNNVYQRSTDSPNNSADSGITVRDTNI</sequence>
<proteinExistence type="predicted"/>
<dbReference type="GO" id="GO:0004930">
    <property type="term" value="F:G protein-coupled receptor activity"/>
    <property type="evidence" value="ECO:0007669"/>
    <property type="project" value="InterPro"/>
</dbReference>
<evidence type="ECO:0000259" key="10">
    <source>
        <dbReference type="Pfam" id="PF01094"/>
    </source>
</evidence>
<keyword evidence="4 8" id="KW-0472">Membrane</keyword>
<feature type="region of interest" description="Disordered" evidence="7">
    <location>
        <begin position="1093"/>
        <end position="1138"/>
    </location>
</feature>
<dbReference type="InterPro" id="IPR028082">
    <property type="entry name" value="Peripla_BP_I"/>
</dbReference>
<feature type="signal peptide" evidence="9">
    <location>
        <begin position="1"/>
        <end position="30"/>
    </location>
</feature>
<dbReference type="EMBL" id="CAJPWZ010000193">
    <property type="protein sequence ID" value="CAG2188033.1"/>
    <property type="molecule type" value="Genomic_DNA"/>
</dbReference>